<gene>
    <name evidence="1" type="ORF">HINF_LOCUS1215</name>
</gene>
<reference evidence="1 2" key="1">
    <citation type="submission" date="2024-07" db="EMBL/GenBank/DDBJ databases">
        <authorList>
            <person name="Akdeniz Z."/>
        </authorList>
    </citation>
    <scope>NUCLEOTIDE SEQUENCE [LARGE SCALE GENOMIC DNA]</scope>
</reference>
<dbReference type="Proteomes" id="UP001642409">
    <property type="component" value="Unassembled WGS sequence"/>
</dbReference>
<protein>
    <submittedName>
        <fullName evidence="1">Hypothetical_protein</fullName>
    </submittedName>
</protein>
<accession>A0ABP1GGN7</accession>
<evidence type="ECO:0000313" key="1">
    <source>
        <dbReference type="EMBL" id="CAL5971275.1"/>
    </source>
</evidence>
<dbReference type="EMBL" id="CAXDID020000002">
    <property type="protein sequence ID" value="CAL5971275.1"/>
    <property type="molecule type" value="Genomic_DNA"/>
</dbReference>
<evidence type="ECO:0000313" key="2">
    <source>
        <dbReference type="Proteomes" id="UP001642409"/>
    </source>
</evidence>
<name>A0ABP1GGN7_9EUKA</name>
<keyword evidence="2" id="KW-1185">Reference proteome</keyword>
<sequence>MQWNEQLIFQMNTPKPLQPKTFSFRRKPTKILPIIPTRGRRSFLDKQWHQLASYFPFIPAFRYQNFKLIQMNLKFTRETQNHRLKHIVLYLLCQTVQCYSSFQISISKNYSATAQIDHKDWKPLFEAYQRTSACQTAQYSSIV</sequence>
<comment type="caution">
    <text evidence="1">The sequence shown here is derived from an EMBL/GenBank/DDBJ whole genome shotgun (WGS) entry which is preliminary data.</text>
</comment>
<organism evidence="1 2">
    <name type="scientific">Hexamita inflata</name>
    <dbReference type="NCBI Taxonomy" id="28002"/>
    <lineage>
        <taxon>Eukaryota</taxon>
        <taxon>Metamonada</taxon>
        <taxon>Diplomonadida</taxon>
        <taxon>Hexamitidae</taxon>
        <taxon>Hexamitinae</taxon>
        <taxon>Hexamita</taxon>
    </lineage>
</organism>
<proteinExistence type="predicted"/>